<gene>
    <name evidence="1" type="ORF">A7K91_20385</name>
</gene>
<keyword evidence="2" id="KW-1185">Reference proteome</keyword>
<comment type="caution">
    <text evidence="1">The sequence shown here is derived from an EMBL/GenBank/DDBJ whole genome shotgun (WGS) entry which is preliminary data.</text>
</comment>
<sequence>MQSTSTFYKKDMFLQPILRPCTGLPLFLFDRNRQFPLRQRLAGVKFVIELKAVIFNNGL</sequence>
<proteinExistence type="predicted"/>
<name>A0A1A5YEQ7_9BACL</name>
<organism evidence="1 2">
    <name type="scientific">Paenibacillus oryzae</name>
    <dbReference type="NCBI Taxonomy" id="1844972"/>
    <lineage>
        <taxon>Bacteria</taxon>
        <taxon>Bacillati</taxon>
        <taxon>Bacillota</taxon>
        <taxon>Bacilli</taxon>
        <taxon>Bacillales</taxon>
        <taxon>Paenibacillaceae</taxon>
        <taxon>Paenibacillus</taxon>
    </lineage>
</organism>
<dbReference type="STRING" id="1844972.A7K91_20385"/>
<reference evidence="1 2" key="1">
    <citation type="submission" date="2016-05" db="EMBL/GenBank/DDBJ databases">
        <title>Paenibacillus oryzae. sp. nov., isolated from the rice root.</title>
        <authorList>
            <person name="Zhang J."/>
            <person name="Zhang X."/>
        </authorList>
    </citation>
    <scope>NUCLEOTIDE SEQUENCE [LARGE SCALE GENOMIC DNA]</scope>
    <source>
        <strain evidence="1 2">1DrF-4</strain>
    </source>
</reference>
<protein>
    <submittedName>
        <fullName evidence="1">Uncharacterized protein</fullName>
    </submittedName>
</protein>
<dbReference type="EMBL" id="LYPA01000067">
    <property type="protein sequence ID" value="OBR64052.1"/>
    <property type="molecule type" value="Genomic_DNA"/>
</dbReference>
<dbReference type="Proteomes" id="UP000092024">
    <property type="component" value="Unassembled WGS sequence"/>
</dbReference>
<dbReference type="AlphaFoldDB" id="A0A1A5YEQ7"/>
<evidence type="ECO:0000313" key="2">
    <source>
        <dbReference type="Proteomes" id="UP000092024"/>
    </source>
</evidence>
<accession>A0A1A5YEQ7</accession>
<evidence type="ECO:0000313" key="1">
    <source>
        <dbReference type="EMBL" id="OBR64052.1"/>
    </source>
</evidence>